<accession>A0A6A5XSV5</accession>
<organism evidence="1 2">
    <name type="scientific">Aaosphaeria arxii CBS 175.79</name>
    <dbReference type="NCBI Taxonomy" id="1450172"/>
    <lineage>
        <taxon>Eukaryota</taxon>
        <taxon>Fungi</taxon>
        <taxon>Dikarya</taxon>
        <taxon>Ascomycota</taxon>
        <taxon>Pezizomycotina</taxon>
        <taxon>Dothideomycetes</taxon>
        <taxon>Pleosporomycetidae</taxon>
        <taxon>Pleosporales</taxon>
        <taxon>Pleosporales incertae sedis</taxon>
        <taxon>Aaosphaeria</taxon>
    </lineage>
</organism>
<reference evidence="1" key="1">
    <citation type="journal article" date="2020" name="Stud. Mycol.">
        <title>101 Dothideomycetes genomes: a test case for predicting lifestyles and emergence of pathogens.</title>
        <authorList>
            <person name="Haridas S."/>
            <person name="Albert R."/>
            <person name="Binder M."/>
            <person name="Bloem J."/>
            <person name="Labutti K."/>
            <person name="Salamov A."/>
            <person name="Andreopoulos B."/>
            <person name="Baker S."/>
            <person name="Barry K."/>
            <person name="Bills G."/>
            <person name="Bluhm B."/>
            <person name="Cannon C."/>
            <person name="Castanera R."/>
            <person name="Culley D."/>
            <person name="Daum C."/>
            <person name="Ezra D."/>
            <person name="Gonzalez J."/>
            <person name="Henrissat B."/>
            <person name="Kuo A."/>
            <person name="Liang C."/>
            <person name="Lipzen A."/>
            <person name="Lutzoni F."/>
            <person name="Magnuson J."/>
            <person name="Mondo S."/>
            <person name="Nolan M."/>
            <person name="Ohm R."/>
            <person name="Pangilinan J."/>
            <person name="Park H.-J."/>
            <person name="Ramirez L."/>
            <person name="Alfaro M."/>
            <person name="Sun H."/>
            <person name="Tritt A."/>
            <person name="Yoshinaga Y."/>
            <person name="Zwiers L.-H."/>
            <person name="Turgeon B."/>
            <person name="Goodwin S."/>
            <person name="Spatafora J."/>
            <person name="Crous P."/>
            <person name="Grigoriev I."/>
        </authorList>
    </citation>
    <scope>NUCLEOTIDE SEQUENCE</scope>
    <source>
        <strain evidence="1">CBS 175.79</strain>
    </source>
</reference>
<keyword evidence="2" id="KW-1185">Reference proteome</keyword>
<name>A0A6A5XSV5_9PLEO</name>
<dbReference type="EMBL" id="ML978069">
    <property type="protein sequence ID" value="KAF2015324.1"/>
    <property type="molecule type" value="Genomic_DNA"/>
</dbReference>
<proteinExistence type="predicted"/>
<gene>
    <name evidence="1" type="ORF">BU24DRAFT_408550</name>
</gene>
<dbReference type="AlphaFoldDB" id="A0A6A5XSV5"/>
<dbReference type="GeneID" id="54283263"/>
<sequence>MPPHQQLATITPDTCGVKAKFGDSQPMYIYCDLCVYKLRNIIIIQEGDQDIRDSPEFHFTILETINGLFPDDKYAEWFPWQRRDYGIDDSDKDIYRWASCCEEGMATKRFRALIDIFFEKYADEEVNGVEEGSLPLNHIFRIPSRYRRRRSRLLEEEVSTRVELDSELRNPSGIVESVEHDDEE</sequence>
<dbReference type="RefSeq" id="XP_033383663.1">
    <property type="nucleotide sequence ID" value="XM_033525866.1"/>
</dbReference>
<dbReference type="Proteomes" id="UP000799778">
    <property type="component" value="Unassembled WGS sequence"/>
</dbReference>
<evidence type="ECO:0000313" key="2">
    <source>
        <dbReference type="Proteomes" id="UP000799778"/>
    </source>
</evidence>
<protein>
    <submittedName>
        <fullName evidence="1">Uncharacterized protein</fullName>
    </submittedName>
</protein>
<evidence type="ECO:0000313" key="1">
    <source>
        <dbReference type="EMBL" id="KAF2015324.1"/>
    </source>
</evidence>